<protein>
    <submittedName>
        <fullName evidence="1">Uncharacterized protein</fullName>
    </submittedName>
</protein>
<keyword evidence="2" id="KW-1185">Reference proteome</keyword>
<gene>
    <name evidence="1" type="ORF">AACH06_21955</name>
</gene>
<name>A0ABU9BWJ7_9BURK</name>
<accession>A0ABU9BWJ7</accession>
<proteinExistence type="predicted"/>
<dbReference type="Proteomes" id="UP001371218">
    <property type="component" value="Unassembled WGS sequence"/>
</dbReference>
<dbReference type="RefSeq" id="WP_341427914.1">
    <property type="nucleotide sequence ID" value="NZ_JBBUTG010000016.1"/>
</dbReference>
<evidence type="ECO:0000313" key="1">
    <source>
        <dbReference type="EMBL" id="MEK8033494.1"/>
    </source>
</evidence>
<reference evidence="1 2" key="1">
    <citation type="submission" date="2024-04" db="EMBL/GenBank/DDBJ databases">
        <title>Novel species of the genus Ideonella isolated from streams.</title>
        <authorList>
            <person name="Lu H."/>
        </authorList>
    </citation>
    <scope>NUCLEOTIDE SEQUENCE [LARGE SCALE GENOMIC DNA]</scope>
    <source>
        <strain evidence="1 2">DXS29W</strain>
    </source>
</reference>
<evidence type="ECO:0000313" key="2">
    <source>
        <dbReference type="Proteomes" id="UP001371218"/>
    </source>
</evidence>
<comment type="caution">
    <text evidence="1">The sequence shown here is derived from an EMBL/GenBank/DDBJ whole genome shotgun (WGS) entry which is preliminary data.</text>
</comment>
<organism evidence="1 2">
    <name type="scientific">Ideonella lacteola</name>
    <dbReference type="NCBI Taxonomy" id="2984193"/>
    <lineage>
        <taxon>Bacteria</taxon>
        <taxon>Pseudomonadati</taxon>
        <taxon>Pseudomonadota</taxon>
        <taxon>Betaproteobacteria</taxon>
        <taxon>Burkholderiales</taxon>
        <taxon>Sphaerotilaceae</taxon>
        <taxon>Ideonella</taxon>
    </lineage>
</organism>
<sequence length="135" mass="14167">MPVPWGPPAAARLELQMEGADDDTLRRGLEAAAAVLNAHGVSAADADHGRWRREASEALGLADDRAVFSVRDSRAALAWDEAVQAARMATGEGHDTVGAGWRLVVVVAVAHPHDAVDDGVSKSGLPHRRVAVPGR</sequence>
<dbReference type="EMBL" id="JBBUTG010000016">
    <property type="protein sequence ID" value="MEK8033494.1"/>
    <property type="molecule type" value="Genomic_DNA"/>
</dbReference>